<proteinExistence type="predicted"/>
<feature type="transmembrane region" description="Helical" evidence="1">
    <location>
        <begin position="34"/>
        <end position="53"/>
    </location>
</feature>
<organism evidence="2 3">
    <name type="scientific">Vigna mungo</name>
    <name type="common">Black gram</name>
    <name type="synonym">Phaseolus mungo</name>
    <dbReference type="NCBI Taxonomy" id="3915"/>
    <lineage>
        <taxon>Eukaryota</taxon>
        <taxon>Viridiplantae</taxon>
        <taxon>Streptophyta</taxon>
        <taxon>Embryophyta</taxon>
        <taxon>Tracheophyta</taxon>
        <taxon>Spermatophyta</taxon>
        <taxon>Magnoliopsida</taxon>
        <taxon>eudicotyledons</taxon>
        <taxon>Gunneridae</taxon>
        <taxon>Pentapetalae</taxon>
        <taxon>rosids</taxon>
        <taxon>fabids</taxon>
        <taxon>Fabales</taxon>
        <taxon>Fabaceae</taxon>
        <taxon>Papilionoideae</taxon>
        <taxon>50 kb inversion clade</taxon>
        <taxon>NPAAA clade</taxon>
        <taxon>indigoferoid/millettioid clade</taxon>
        <taxon>Phaseoleae</taxon>
        <taxon>Vigna</taxon>
    </lineage>
</organism>
<sequence>MASWKKTITTPFKKACTFFNQQPPRDQKKSQPGLSPPFSLLSLYLILCSLYIYNFHSHSQTKRPESWICTGKSWHVATKMFKLCGLFSTSPNPQTLQPHPHQSKFPLHQLANLFVC</sequence>
<reference evidence="2 3" key="1">
    <citation type="journal article" date="2023" name="Life. Sci Alliance">
        <title>Evolutionary insights into 3D genome organization and epigenetic landscape of Vigna mungo.</title>
        <authorList>
            <person name="Junaid A."/>
            <person name="Singh B."/>
            <person name="Bhatia S."/>
        </authorList>
    </citation>
    <scope>NUCLEOTIDE SEQUENCE [LARGE SCALE GENOMIC DNA]</scope>
    <source>
        <strain evidence="2">Urdbean</strain>
    </source>
</reference>
<evidence type="ECO:0000313" key="2">
    <source>
        <dbReference type="EMBL" id="WVZ09117.1"/>
    </source>
</evidence>
<keyword evidence="1" id="KW-0472">Membrane</keyword>
<gene>
    <name evidence="2" type="ORF">V8G54_013647</name>
</gene>
<dbReference type="Proteomes" id="UP001374535">
    <property type="component" value="Chromosome 5"/>
</dbReference>
<accession>A0AAQ3NG95</accession>
<dbReference type="AlphaFoldDB" id="A0AAQ3NG95"/>
<name>A0AAQ3NG95_VIGMU</name>
<keyword evidence="1" id="KW-1133">Transmembrane helix</keyword>
<evidence type="ECO:0000256" key="1">
    <source>
        <dbReference type="SAM" id="Phobius"/>
    </source>
</evidence>
<keyword evidence="3" id="KW-1185">Reference proteome</keyword>
<dbReference type="EMBL" id="CP144696">
    <property type="protein sequence ID" value="WVZ09117.1"/>
    <property type="molecule type" value="Genomic_DNA"/>
</dbReference>
<evidence type="ECO:0000313" key="3">
    <source>
        <dbReference type="Proteomes" id="UP001374535"/>
    </source>
</evidence>
<keyword evidence="1" id="KW-0812">Transmembrane</keyword>
<protein>
    <submittedName>
        <fullName evidence="2">Uncharacterized protein</fullName>
    </submittedName>
</protein>